<protein>
    <submittedName>
        <fullName evidence="3">Uncharacterized protein</fullName>
    </submittedName>
</protein>
<feature type="signal peptide" evidence="2">
    <location>
        <begin position="1"/>
        <end position="26"/>
    </location>
</feature>
<keyword evidence="2" id="KW-0732">Signal</keyword>
<feature type="transmembrane region" description="Helical" evidence="1">
    <location>
        <begin position="318"/>
        <end position="336"/>
    </location>
</feature>
<feature type="chain" id="PRO_5042204934" evidence="2">
    <location>
        <begin position="27"/>
        <end position="397"/>
    </location>
</feature>
<evidence type="ECO:0000256" key="1">
    <source>
        <dbReference type="SAM" id="Phobius"/>
    </source>
</evidence>
<organism evidence="3 4">
    <name type="scientific">Cylindrotheca closterium</name>
    <dbReference type="NCBI Taxonomy" id="2856"/>
    <lineage>
        <taxon>Eukaryota</taxon>
        <taxon>Sar</taxon>
        <taxon>Stramenopiles</taxon>
        <taxon>Ochrophyta</taxon>
        <taxon>Bacillariophyta</taxon>
        <taxon>Bacillariophyceae</taxon>
        <taxon>Bacillariophycidae</taxon>
        <taxon>Bacillariales</taxon>
        <taxon>Bacillariaceae</taxon>
        <taxon>Cylindrotheca</taxon>
    </lineage>
</organism>
<comment type="caution">
    <text evidence="3">The sequence shown here is derived from an EMBL/GenBank/DDBJ whole genome shotgun (WGS) entry which is preliminary data.</text>
</comment>
<proteinExistence type="predicted"/>
<evidence type="ECO:0000313" key="4">
    <source>
        <dbReference type="Proteomes" id="UP001295423"/>
    </source>
</evidence>
<dbReference type="EMBL" id="CAKOGP040000001">
    <property type="protein sequence ID" value="CAJ1899327.1"/>
    <property type="molecule type" value="Genomic_DNA"/>
</dbReference>
<name>A0AAD2CKH5_9STRA</name>
<dbReference type="AlphaFoldDB" id="A0AAD2CKH5"/>
<keyword evidence="4" id="KW-1185">Reference proteome</keyword>
<gene>
    <name evidence="3" type="ORF">CYCCA115_LOCUS274</name>
</gene>
<keyword evidence="1" id="KW-0812">Transmembrane</keyword>
<feature type="transmembrane region" description="Helical" evidence="1">
    <location>
        <begin position="286"/>
        <end position="306"/>
    </location>
</feature>
<reference evidence="3" key="1">
    <citation type="submission" date="2023-08" db="EMBL/GenBank/DDBJ databases">
        <authorList>
            <person name="Audoor S."/>
            <person name="Bilcke G."/>
        </authorList>
    </citation>
    <scope>NUCLEOTIDE SEQUENCE</scope>
</reference>
<dbReference type="Proteomes" id="UP001295423">
    <property type="component" value="Unassembled WGS sequence"/>
</dbReference>
<accession>A0AAD2CKH5</accession>
<keyword evidence="1" id="KW-1133">Transmembrane helix</keyword>
<evidence type="ECO:0000256" key="2">
    <source>
        <dbReference type="SAM" id="SignalP"/>
    </source>
</evidence>
<sequence>MKSIRCISLLLSICILLISLTQYTFSFQYTHNTRRPFPLSLPRSATLHPKAFPLASSSSTLDEDLVAIKEESIWEQMARVFHPGDDISKDIEATRAYTQTVTLLRVGLPSFFLGASAHVAYPTVAIALANLINDSGVFAVVSQDSSQYIQNVLTTSGLTFSLLVGQTYYFMYQQQEAIYLSLFEEVTTAKSLLEQVSLVSQGRENLYQRMLGCVRDYVDNDLTKFNDIEPAVLLSSKPMDDPLEEILYLTSVGEPSMIYQTVRSLRQARASRLGALQRKLPAIHMFLLWSLVAIVLFTFPLLGAGVQTIGGMGILNIQAWYLGFIVFGIALVMGVVNELRQPAQVGAYNARSVLNVMVAGLQEELDLRLSGEFLITPDGFLEPSVDADGFQVIQDRS</sequence>
<keyword evidence="1" id="KW-0472">Membrane</keyword>
<evidence type="ECO:0000313" key="3">
    <source>
        <dbReference type="EMBL" id="CAJ1899327.1"/>
    </source>
</evidence>